<feature type="transmembrane region" description="Helical" evidence="1">
    <location>
        <begin position="115"/>
        <end position="135"/>
    </location>
</feature>
<reference evidence="2 3" key="1">
    <citation type="submission" date="2020-04" db="EMBL/GenBank/DDBJ databases">
        <authorList>
            <person name="Klaysubun C."/>
            <person name="Duangmal K."/>
            <person name="Lipun K."/>
        </authorList>
    </citation>
    <scope>NUCLEOTIDE SEQUENCE [LARGE SCALE GENOMIC DNA]</scope>
    <source>
        <strain evidence="2 3">DSM 45300</strain>
    </source>
</reference>
<evidence type="ECO:0000313" key="3">
    <source>
        <dbReference type="Proteomes" id="UP000586918"/>
    </source>
</evidence>
<comment type="caution">
    <text evidence="2">The sequence shown here is derived from an EMBL/GenBank/DDBJ whole genome shotgun (WGS) entry which is preliminary data.</text>
</comment>
<gene>
    <name evidence="2" type="ORF">HF519_23555</name>
</gene>
<dbReference type="EMBL" id="JAAXKZ010000114">
    <property type="protein sequence ID" value="NMH94498.1"/>
    <property type="molecule type" value="Genomic_DNA"/>
</dbReference>
<keyword evidence="1" id="KW-0472">Membrane</keyword>
<feature type="transmembrane region" description="Helical" evidence="1">
    <location>
        <begin position="18"/>
        <end position="37"/>
    </location>
</feature>
<dbReference type="Proteomes" id="UP000586918">
    <property type="component" value="Unassembled WGS sequence"/>
</dbReference>
<keyword evidence="3" id="KW-1185">Reference proteome</keyword>
<evidence type="ECO:0000313" key="2">
    <source>
        <dbReference type="EMBL" id="NMH94498.1"/>
    </source>
</evidence>
<proteinExistence type="predicted"/>
<accession>A0A848DP38</accession>
<protein>
    <submittedName>
        <fullName evidence="2">Uncharacterized protein</fullName>
    </submittedName>
</protein>
<dbReference type="RefSeq" id="WP_169415183.1">
    <property type="nucleotide sequence ID" value="NZ_JAAXKZ010000114.1"/>
</dbReference>
<feature type="transmembrane region" description="Helical" evidence="1">
    <location>
        <begin position="85"/>
        <end position="103"/>
    </location>
</feature>
<organism evidence="2 3">
    <name type="scientific">Pseudonocardia bannensis</name>
    <dbReference type="NCBI Taxonomy" id="630973"/>
    <lineage>
        <taxon>Bacteria</taxon>
        <taxon>Bacillati</taxon>
        <taxon>Actinomycetota</taxon>
        <taxon>Actinomycetes</taxon>
        <taxon>Pseudonocardiales</taxon>
        <taxon>Pseudonocardiaceae</taxon>
        <taxon>Pseudonocardia</taxon>
    </lineage>
</organism>
<keyword evidence="1" id="KW-1133">Transmembrane helix</keyword>
<evidence type="ECO:0000256" key="1">
    <source>
        <dbReference type="SAM" id="Phobius"/>
    </source>
</evidence>
<feature type="transmembrane region" description="Helical" evidence="1">
    <location>
        <begin position="57"/>
        <end position="78"/>
    </location>
</feature>
<keyword evidence="1" id="KW-0812">Transmembrane</keyword>
<name>A0A848DP38_9PSEU</name>
<dbReference type="AlphaFoldDB" id="A0A848DP38"/>
<sequence length="141" mass="14971">MASTADTKRTDAGRASSTLYSVLIGLTALTLLLQGLWAGIFLEHDGARDAAKNWIDVHARGADIAIALAAAATIVAFVKLRARRVLWLGSLALTILLLLEAYLGGLIRDEGQDALTAVHVPLAMALIGLVVWLPLHAIRRG</sequence>